<dbReference type="HOGENOM" id="CLU_3147504_0_0_1"/>
<protein>
    <recommendedName>
        <fullName evidence="1">GAG-pre-integrase domain-containing protein</fullName>
    </recommendedName>
</protein>
<dbReference type="AlphaFoldDB" id="E9J7Q9"/>
<reference evidence="2" key="1">
    <citation type="journal article" date="2011" name="Proc. Natl. Acad. Sci. U.S.A.">
        <title>The genome of the fire ant Solenopsis invicta.</title>
        <authorList>
            <person name="Wurm Y."/>
            <person name="Wang J."/>
            <person name="Riba-Grognuz O."/>
            <person name="Corona M."/>
            <person name="Nygaard S."/>
            <person name="Hunt B.G."/>
            <person name="Ingram K.K."/>
            <person name="Falquet L."/>
            <person name="Nipitwattanaphon M."/>
            <person name="Gotzek D."/>
            <person name="Dijkstra M.B."/>
            <person name="Oettler J."/>
            <person name="Comtesse F."/>
            <person name="Shih C.J."/>
            <person name="Wu W.J."/>
            <person name="Yang C.C."/>
            <person name="Thomas J."/>
            <person name="Beaudoing E."/>
            <person name="Pradervand S."/>
            <person name="Flegel V."/>
            <person name="Cook E.D."/>
            <person name="Fabbretti R."/>
            <person name="Stockinger H."/>
            <person name="Long L."/>
            <person name="Farmerie W.G."/>
            <person name="Oakey J."/>
            <person name="Boomsma J.J."/>
            <person name="Pamilo P."/>
            <person name="Yi S.V."/>
            <person name="Heinze J."/>
            <person name="Goodisman M.A."/>
            <person name="Farinelli L."/>
            <person name="Harshman K."/>
            <person name="Hulo N."/>
            <person name="Cerutti L."/>
            <person name="Xenarios I."/>
            <person name="Shoemaker D."/>
            <person name="Keller L."/>
        </authorList>
    </citation>
    <scope>NUCLEOTIDE SEQUENCE [LARGE SCALE GENOMIC DNA]</scope>
</reference>
<feature type="non-terminal residue" evidence="2">
    <location>
        <position position="1"/>
    </location>
</feature>
<sequence length="49" mass="5633">RRFGHRHPEDVQRLQDKGLVSGLKMQDCGIREVCECCIKGKLSRNPIPK</sequence>
<proteinExistence type="predicted"/>
<organism>
    <name type="scientific">Solenopsis invicta</name>
    <name type="common">Red imported fire ant</name>
    <name type="synonym">Solenopsis wagneri</name>
    <dbReference type="NCBI Taxonomy" id="13686"/>
    <lineage>
        <taxon>Eukaryota</taxon>
        <taxon>Metazoa</taxon>
        <taxon>Ecdysozoa</taxon>
        <taxon>Arthropoda</taxon>
        <taxon>Hexapoda</taxon>
        <taxon>Insecta</taxon>
        <taxon>Pterygota</taxon>
        <taxon>Neoptera</taxon>
        <taxon>Endopterygota</taxon>
        <taxon>Hymenoptera</taxon>
        <taxon>Apocrita</taxon>
        <taxon>Aculeata</taxon>
        <taxon>Formicoidea</taxon>
        <taxon>Formicidae</taxon>
        <taxon>Myrmicinae</taxon>
        <taxon>Solenopsis</taxon>
    </lineage>
</organism>
<feature type="non-terminal residue" evidence="2">
    <location>
        <position position="49"/>
    </location>
</feature>
<gene>
    <name evidence="2" type="ORF">SINV_07595</name>
</gene>
<feature type="domain" description="GAG-pre-integrase" evidence="1">
    <location>
        <begin position="1"/>
        <end position="41"/>
    </location>
</feature>
<dbReference type="EMBL" id="GL768598">
    <property type="protein sequence ID" value="EFZ11144.1"/>
    <property type="molecule type" value="Genomic_DNA"/>
</dbReference>
<evidence type="ECO:0000259" key="1">
    <source>
        <dbReference type="Pfam" id="PF13976"/>
    </source>
</evidence>
<evidence type="ECO:0000313" key="2">
    <source>
        <dbReference type="EMBL" id="EFZ11144.1"/>
    </source>
</evidence>
<name>E9J7Q9_SOLIN</name>
<accession>E9J7Q9</accession>
<dbReference type="InterPro" id="IPR025724">
    <property type="entry name" value="GAG-pre-integrase_dom"/>
</dbReference>
<dbReference type="Pfam" id="PF13976">
    <property type="entry name" value="gag_pre-integrs"/>
    <property type="match status" value="1"/>
</dbReference>